<accession>S0AX93</accession>
<dbReference type="SMART" id="SM00645">
    <property type="entry name" value="Pept_C1"/>
    <property type="match status" value="1"/>
</dbReference>
<dbReference type="SMART" id="SM00848">
    <property type="entry name" value="Inhibitor_I29"/>
    <property type="match status" value="1"/>
</dbReference>
<evidence type="ECO:0000259" key="9">
    <source>
        <dbReference type="SMART" id="SM00645"/>
    </source>
</evidence>
<dbReference type="Proteomes" id="UP000078387">
    <property type="component" value="Unassembled WGS sequence"/>
</dbReference>
<name>A0A5K1VBA0_ENTHI</name>
<comment type="similarity">
    <text evidence="1">Belongs to the peptidase C1 family.</text>
</comment>
<dbReference type="InterPro" id="IPR013201">
    <property type="entry name" value="Prot_inhib_I29"/>
</dbReference>
<keyword evidence="4" id="KW-0378">Hydrolase</keyword>
<keyword evidence="2" id="KW-0645">Protease</keyword>
<feature type="chain" id="PRO_5023935532" evidence="8">
    <location>
        <begin position="16"/>
        <end position="320"/>
    </location>
</feature>
<keyword evidence="6" id="KW-1015">Disulfide bond</keyword>
<dbReference type="InterPro" id="IPR025660">
    <property type="entry name" value="Pept_his_AS"/>
</dbReference>
<dbReference type="InterPro" id="IPR000668">
    <property type="entry name" value="Peptidase_C1A_C"/>
</dbReference>
<dbReference type="InterPro" id="IPR013128">
    <property type="entry name" value="Peptidase_C1A"/>
</dbReference>
<evidence type="ECO:0000259" key="10">
    <source>
        <dbReference type="SMART" id="SM00848"/>
    </source>
</evidence>
<dbReference type="HOGENOM" id="CLU_012184_1_2_1"/>
<evidence type="ECO:0000256" key="1">
    <source>
        <dbReference type="ARBA" id="ARBA00008455"/>
    </source>
</evidence>
<dbReference type="SUPFAM" id="SSF54001">
    <property type="entry name" value="Cysteine proteinases"/>
    <property type="match status" value="1"/>
</dbReference>
<dbReference type="InterPro" id="IPR038765">
    <property type="entry name" value="Papain-like_cys_pep_sf"/>
</dbReference>
<dbReference type="InterPro" id="IPR000169">
    <property type="entry name" value="Pept_cys_AS"/>
</dbReference>
<evidence type="ECO:0000256" key="5">
    <source>
        <dbReference type="ARBA" id="ARBA00023145"/>
    </source>
</evidence>
<dbReference type="Pfam" id="PF00112">
    <property type="entry name" value="Peptidase_C1"/>
    <property type="match status" value="1"/>
</dbReference>
<dbReference type="AlphaFoldDB" id="A0A5K1VBA0"/>
<dbReference type="FunFam" id="3.90.70.10:FF:000039">
    <property type="entry name" value="Cysteine proteinase 2, putative"/>
    <property type="match status" value="1"/>
</dbReference>
<evidence type="ECO:0000256" key="3">
    <source>
        <dbReference type="ARBA" id="ARBA00022729"/>
    </source>
</evidence>
<dbReference type="Pfam" id="PF08246">
    <property type="entry name" value="Inhibitor_I29"/>
    <property type="match status" value="1"/>
</dbReference>
<evidence type="ECO:0000313" key="11">
    <source>
        <dbReference type="EMBL" id="BAN38756.1"/>
    </source>
</evidence>
<comment type="function">
    <text evidence="7">Cysteine protease which degrades matrix proteins such as collagen, laminin and fibronectin and thus is involved in the destruction of human tissue. Can abolish adhesion. May play an important role in pathogenicity.</text>
</comment>
<dbReference type="VEuPathDB" id="AmoebaDB:KM1_144480"/>
<dbReference type="Gene3D" id="3.90.70.10">
    <property type="entry name" value="Cysteine proteinases"/>
    <property type="match status" value="1"/>
</dbReference>
<dbReference type="PROSITE" id="PS00139">
    <property type="entry name" value="THIOL_PROTEASE_CYS"/>
    <property type="match status" value="1"/>
</dbReference>
<dbReference type="GO" id="GO:0006508">
    <property type="term" value="P:proteolysis"/>
    <property type="evidence" value="ECO:0007669"/>
    <property type="project" value="UniProtKB-KW"/>
</dbReference>
<evidence type="ECO:0000256" key="6">
    <source>
        <dbReference type="ARBA" id="ARBA00023157"/>
    </source>
</evidence>
<dbReference type="VEuPathDB" id="AmoebaDB:EHI7A_078950"/>
<accession>A0A5K1VBA0</accession>
<dbReference type="GO" id="GO:0004197">
    <property type="term" value="F:cysteine-type endopeptidase activity"/>
    <property type="evidence" value="ECO:0007669"/>
    <property type="project" value="UniProtKB-ARBA"/>
</dbReference>
<organism evidence="12 13">
    <name type="scientific">Entamoeba histolytica</name>
    <dbReference type="NCBI Taxonomy" id="5759"/>
    <lineage>
        <taxon>Eukaryota</taxon>
        <taxon>Amoebozoa</taxon>
        <taxon>Evosea</taxon>
        <taxon>Archamoebae</taxon>
        <taxon>Mastigamoebida</taxon>
        <taxon>Entamoebidae</taxon>
        <taxon>Entamoeba</taxon>
    </lineage>
</organism>
<dbReference type="EMBL" id="BDEQ01000001">
    <property type="protein sequence ID" value="GAT91391.1"/>
    <property type="molecule type" value="Genomic_DNA"/>
</dbReference>
<keyword evidence="4" id="KW-0788">Thiol protease</keyword>
<evidence type="ECO:0000313" key="13">
    <source>
        <dbReference type="Proteomes" id="UP000078387"/>
    </source>
</evidence>
<dbReference type="CDD" id="cd02248">
    <property type="entry name" value="Peptidase_C1A"/>
    <property type="match status" value="1"/>
</dbReference>
<feature type="domain" description="Cathepsin propeptide inhibitor" evidence="10">
    <location>
        <begin position="18"/>
        <end position="73"/>
    </location>
</feature>
<gene>
    <name evidence="12" type="ORF">CL6EHI_151440</name>
</gene>
<evidence type="ECO:0000313" key="12">
    <source>
        <dbReference type="EMBL" id="GAT91391.1"/>
    </source>
</evidence>
<feature type="signal peptide" evidence="8">
    <location>
        <begin position="1"/>
        <end position="15"/>
    </location>
</feature>
<keyword evidence="3 8" id="KW-0732">Signal</keyword>
<evidence type="ECO:0000256" key="2">
    <source>
        <dbReference type="ARBA" id="ARBA00022670"/>
    </source>
</evidence>
<evidence type="ECO:0000256" key="4">
    <source>
        <dbReference type="ARBA" id="ARBA00022807"/>
    </source>
</evidence>
<dbReference type="OMA" id="VYYDEEC"/>
<protein>
    <submittedName>
        <fullName evidence="12">Cysteine proteinase putative</fullName>
    </submittedName>
    <submittedName>
        <fullName evidence="11">Cysteine proteinase, putative</fullName>
    </submittedName>
</protein>
<dbReference type="VEuPathDB" id="AmoebaDB:EHI5A_026110"/>
<evidence type="ECO:0000256" key="7">
    <source>
        <dbReference type="ARBA" id="ARBA00055668"/>
    </source>
</evidence>
<sequence>MFGLLFVTLISLSNAISFDKWMAKNNQKFKGIELLRRRAIFNMNSMFVAKFNQQHNFQLSVDGPYAAMTNAEYNTLLKARTVKNVNAPVRKAIKGDIPTAIDWRAEGKVTPIRDQAQCGSCYSFGSLAAIESRLLIGGSQTYNADNLDLSEQQIVDCSNKNNGCNGGSILYVFAYTKRNGVMQEKDYPYTATNGTCQYDADKIIVKNAGQVIVEQRNEVALVEAIAEGPVAVAIDAGQASFQLYKSGVYDEPKCKKVILNHAVCAVGYGSQDGQDYYIVRNSWGTSWGMDGYILMSRNKNNQCGIANDAIYPTGVTEVKK</sequence>
<feature type="domain" description="Peptidase C1A papain C-terminal" evidence="9">
    <location>
        <begin position="97"/>
        <end position="313"/>
    </location>
</feature>
<dbReference type="EMBL" id="AK420132">
    <property type="protein sequence ID" value="BAN38756.1"/>
    <property type="molecule type" value="mRNA"/>
</dbReference>
<dbReference type="VEuPathDB" id="AmoebaDB:EHI8A_080730"/>
<dbReference type="PRINTS" id="PR00705">
    <property type="entry name" value="PAPAIN"/>
</dbReference>
<evidence type="ECO:0000256" key="8">
    <source>
        <dbReference type="SAM" id="SignalP"/>
    </source>
</evidence>
<dbReference type="InterPro" id="IPR039417">
    <property type="entry name" value="Peptidase_C1A_papain-like"/>
</dbReference>
<reference evidence="12 13" key="2">
    <citation type="submission" date="2016-05" db="EMBL/GenBank/DDBJ databases">
        <title>First whole genome sequencing of Entamoeba histolytica HM1:IMSS-clone-6.</title>
        <authorList>
            <person name="Mukherjee Avik.K."/>
            <person name="Izumyama S."/>
            <person name="Nakada-Tsukui K."/>
            <person name="Nozaki T."/>
        </authorList>
    </citation>
    <scope>NUCLEOTIDE SEQUENCE [LARGE SCALE GENOMIC DNA]</scope>
    <source>
        <strain evidence="12 13">HM1:IMSS clone 6</strain>
    </source>
</reference>
<dbReference type="PANTHER" id="PTHR12411">
    <property type="entry name" value="CYSTEINE PROTEASE FAMILY C1-RELATED"/>
    <property type="match status" value="1"/>
</dbReference>
<dbReference type="VEuPathDB" id="AmoebaDB:EHI_151440"/>
<proteinExistence type="evidence at transcript level"/>
<dbReference type="PROSITE" id="PS00639">
    <property type="entry name" value="THIOL_PROTEASE_HIS"/>
    <property type="match status" value="1"/>
</dbReference>
<reference evidence="11" key="1">
    <citation type="submission" date="2012-06" db="EMBL/GenBank/DDBJ databases">
        <title>Short 5' UTR of Entamoeba genes.</title>
        <authorList>
            <person name="Hiranuka K."/>
            <person name="Kumagai M."/>
            <person name="Wakaguri H."/>
            <person name="Suzuki Y."/>
            <person name="Sugano S."/>
            <person name="Watanabe J."/>
            <person name="Makioka A."/>
        </authorList>
    </citation>
    <scope>NUCLEOTIDE SEQUENCE</scope>
    <source>
        <strain evidence="11">HM-1:IMSS</strain>
    </source>
</reference>
<keyword evidence="5" id="KW-0865">Zymogen</keyword>